<protein>
    <submittedName>
        <fullName evidence="5">Pecanex-like protein</fullName>
    </submittedName>
</protein>
<feature type="compositionally biased region" description="Basic and acidic residues" evidence="1">
    <location>
        <begin position="84"/>
        <end position="96"/>
    </location>
</feature>
<dbReference type="AlphaFoldDB" id="A0A3P8CXC3"/>
<dbReference type="WBParaSite" id="HPBE_0002133401-mRNA-1">
    <property type="protein sequence ID" value="HPBE_0002133401-mRNA-1"/>
    <property type="gene ID" value="HPBE_0002133401"/>
</dbReference>
<feature type="compositionally biased region" description="Basic residues" evidence="1">
    <location>
        <begin position="10"/>
        <end position="20"/>
    </location>
</feature>
<evidence type="ECO:0000256" key="2">
    <source>
        <dbReference type="SAM" id="Phobius"/>
    </source>
</evidence>
<gene>
    <name evidence="3" type="ORF">HPBE_LOCUS21333</name>
</gene>
<keyword evidence="4" id="KW-1185">Reference proteome</keyword>
<feature type="region of interest" description="Disordered" evidence="1">
    <location>
        <begin position="1"/>
        <end position="24"/>
    </location>
</feature>
<feature type="region of interest" description="Disordered" evidence="1">
    <location>
        <begin position="81"/>
        <end position="110"/>
    </location>
</feature>
<feature type="compositionally biased region" description="Polar residues" evidence="1">
    <location>
        <begin position="141"/>
        <end position="160"/>
    </location>
</feature>
<dbReference type="EMBL" id="UZAH01032905">
    <property type="protein sequence ID" value="VDP24574.1"/>
    <property type="molecule type" value="Genomic_DNA"/>
</dbReference>
<reference evidence="5" key="2">
    <citation type="submission" date="2019-09" db="UniProtKB">
        <authorList>
            <consortium name="WormBaseParasite"/>
        </authorList>
    </citation>
    <scope>IDENTIFICATION</scope>
</reference>
<evidence type="ECO:0000313" key="3">
    <source>
        <dbReference type="EMBL" id="VDP24574.1"/>
    </source>
</evidence>
<organism evidence="3">
    <name type="scientific">Heligmosomoides polygyrus</name>
    <name type="common">Parasitic roundworm</name>
    <dbReference type="NCBI Taxonomy" id="6339"/>
    <lineage>
        <taxon>Eukaryota</taxon>
        <taxon>Metazoa</taxon>
        <taxon>Ecdysozoa</taxon>
        <taxon>Nematoda</taxon>
        <taxon>Chromadorea</taxon>
        <taxon>Rhabditida</taxon>
        <taxon>Rhabditina</taxon>
        <taxon>Rhabditomorpha</taxon>
        <taxon>Strongyloidea</taxon>
        <taxon>Heligmosomidae</taxon>
        <taxon>Heligmosomoides</taxon>
    </lineage>
</organism>
<keyword evidence="2" id="KW-1133">Transmembrane helix</keyword>
<dbReference type="OrthoDB" id="10654884at2759"/>
<proteinExistence type="predicted"/>
<dbReference type="Proteomes" id="UP000050761">
    <property type="component" value="Unassembled WGS sequence"/>
</dbReference>
<feature type="transmembrane region" description="Helical" evidence="2">
    <location>
        <begin position="218"/>
        <end position="243"/>
    </location>
</feature>
<reference evidence="3 4" key="1">
    <citation type="submission" date="2018-11" db="EMBL/GenBank/DDBJ databases">
        <authorList>
            <consortium name="Pathogen Informatics"/>
        </authorList>
    </citation>
    <scope>NUCLEOTIDE SEQUENCE [LARGE SCALE GENOMIC DNA]</scope>
</reference>
<accession>A0A3P8CXC3</accession>
<name>A0A3P8CXC3_HELPZ</name>
<evidence type="ECO:0000313" key="4">
    <source>
        <dbReference type="Proteomes" id="UP000050761"/>
    </source>
</evidence>
<evidence type="ECO:0000313" key="5">
    <source>
        <dbReference type="WBParaSite" id="HPBE_0002133401-mRNA-1"/>
    </source>
</evidence>
<keyword evidence="2" id="KW-0812">Transmembrane</keyword>
<keyword evidence="2" id="KW-0472">Membrane</keyword>
<evidence type="ECO:0000256" key="1">
    <source>
        <dbReference type="SAM" id="MobiDB-lite"/>
    </source>
</evidence>
<feature type="region of interest" description="Disordered" evidence="1">
    <location>
        <begin position="141"/>
        <end position="176"/>
    </location>
</feature>
<feature type="compositionally biased region" description="Polar residues" evidence="1">
    <location>
        <begin position="99"/>
        <end position="110"/>
    </location>
</feature>
<sequence>MTSATLTSSARRRRRRRRKYNTPCGALGDVAGDAVMQREEGFKKAESDGAIDLVNCSPEEISPRPKQNYIITALRQSKTCPSAMREDVPGRRRGDVEGSSCSTPPLMTSTPYTTLERRDRIQTEMLGDGQELRQSLSGPTIATNHADVSSSAAEGSTIASTPPELSDRPQKRLPPSPIVVVNQSRAGSVDLGDSERKSRKSTVTDIDWIDTNVVGIQLLWAFGALVIYRLSYLCLCISVYFCITFYAGRYGESAVT</sequence>